<sequence length="61" mass="7271">MITKEQKEHILNLVKEIVYAERDDVWEQSRWDSSARAQKACQEDIDKSQQDLEQYLESIMA</sequence>
<evidence type="ECO:0000313" key="1">
    <source>
        <dbReference type="EMBL" id="AIX12091.1"/>
    </source>
</evidence>
<proteinExistence type="predicted"/>
<accession>A0A0A0YQ64</accession>
<reference evidence="1 2" key="1">
    <citation type="journal article" date="2015" name="Genome Announc.">
        <title>Complete Genome Sequence of Citrobacter freundii Myophage Moon.</title>
        <authorList>
            <person name="Edwards G.B."/>
            <person name="Luna A.J."/>
            <person name="Hernandez A.C."/>
            <person name="Kuty Everett G.F."/>
        </authorList>
    </citation>
    <scope>NUCLEOTIDE SEQUENCE [LARGE SCALE GENOMIC DNA]</scope>
</reference>
<dbReference type="KEGG" id="vg:24721719"/>
<organism evidence="1 2">
    <name type="scientific">Citrobacter phage Moon</name>
    <dbReference type="NCBI Taxonomy" id="1540095"/>
    <lineage>
        <taxon>Viruses</taxon>
        <taxon>Duplodnaviria</taxon>
        <taxon>Heunggongvirae</taxon>
        <taxon>Uroviricota</taxon>
        <taxon>Caudoviricetes</taxon>
        <taxon>Pantevenvirales</taxon>
        <taxon>Straboviridae</taxon>
        <taxon>Tevenvirinae</taxon>
        <taxon>Moonvirus</taxon>
        <taxon>Moonvirus moon</taxon>
    </lineage>
</organism>
<dbReference type="InterPro" id="IPR055861">
    <property type="entry name" value="DUF7438"/>
</dbReference>
<gene>
    <name evidence="1" type="ORF">CPT_Moon120</name>
</gene>
<dbReference type="EMBL" id="KM236240">
    <property type="protein sequence ID" value="AIX12091.1"/>
    <property type="molecule type" value="Genomic_DNA"/>
</dbReference>
<evidence type="ECO:0000313" key="2">
    <source>
        <dbReference type="Proteomes" id="UP000030323"/>
    </source>
</evidence>
<name>A0A0A0YQ64_9CAUD</name>
<protein>
    <submittedName>
        <fullName evidence="1">Uncharacterized protein</fullName>
    </submittedName>
</protein>
<dbReference type="GeneID" id="24721719"/>
<dbReference type="Proteomes" id="UP000030323">
    <property type="component" value="Segment"/>
</dbReference>
<dbReference type="RefSeq" id="YP_009146553.1">
    <property type="nucleotide sequence ID" value="NC_027331.1"/>
</dbReference>
<keyword evidence="2" id="KW-1185">Reference proteome</keyword>
<dbReference type="Pfam" id="PF24219">
    <property type="entry name" value="DUF7438"/>
    <property type="match status" value="1"/>
</dbReference>